<evidence type="ECO:0000313" key="1">
    <source>
        <dbReference type="EMBL" id="WHQ70038.1"/>
    </source>
</evidence>
<name>A0AAX3WHW0_METEX</name>
<proteinExistence type="predicted"/>
<accession>A0AAX3WHW0</accession>
<sequence length="97" mass="10275">MSGNPYLIQGPTLISFSGGRTSAFMLKHILDAHGGTLPPEVHVAFAQADGFESVGDMARFWWAEHPPEEGGLITFEGVLIRWQPLVAATAGKIGAAA</sequence>
<reference evidence="1" key="1">
    <citation type="journal article" date="2022" name="Biotechnol. Bioprocess Eng.">
        <title>Pan-genome Analysis Reveals Comparative Genomic Features of Central Metabolic Pathways in Methylorubrum extorquens.</title>
        <authorList>
            <person name="Lee G.M."/>
            <person name="Scott-Nevros Z.K."/>
            <person name="Lee S.-M."/>
            <person name="Kim D."/>
        </authorList>
    </citation>
    <scope>NUCLEOTIDE SEQUENCE</scope>
    <source>
        <strain evidence="1">ATCC 55366</strain>
    </source>
</reference>
<evidence type="ECO:0000313" key="2">
    <source>
        <dbReference type="Proteomes" id="UP001223720"/>
    </source>
</evidence>
<dbReference type="AlphaFoldDB" id="A0AAX3WHW0"/>
<dbReference type="Proteomes" id="UP001223720">
    <property type="component" value="Chromosome"/>
</dbReference>
<protein>
    <submittedName>
        <fullName evidence="1">Uncharacterized protein</fullName>
    </submittedName>
</protein>
<gene>
    <name evidence="1" type="ORF">KEC54_27640</name>
</gene>
<organism evidence="1 2">
    <name type="scientific">Methylorubrum extorquens</name>
    <name type="common">Methylobacterium dichloromethanicum</name>
    <name type="synonym">Methylobacterium extorquens</name>
    <dbReference type="NCBI Taxonomy" id="408"/>
    <lineage>
        <taxon>Bacteria</taxon>
        <taxon>Pseudomonadati</taxon>
        <taxon>Pseudomonadota</taxon>
        <taxon>Alphaproteobacteria</taxon>
        <taxon>Hyphomicrobiales</taxon>
        <taxon>Methylobacteriaceae</taxon>
        <taxon>Methylorubrum</taxon>
    </lineage>
</organism>
<dbReference type="EMBL" id="CP073633">
    <property type="protein sequence ID" value="WHQ70038.1"/>
    <property type="molecule type" value="Genomic_DNA"/>
</dbReference>
<dbReference type="RefSeq" id="WP_283535616.1">
    <property type="nucleotide sequence ID" value="NZ_CP073633.1"/>
</dbReference>